<dbReference type="KEGG" id="nia:A8C56_07615"/>
<dbReference type="PROSITE" id="PS51257">
    <property type="entry name" value="PROKAR_LIPOPROTEIN"/>
    <property type="match status" value="1"/>
</dbReference>
<accession>A0A1A9I024</accession>
<dbReference type="RefSeq" id="WP_067754079.1">
    <property type="nucleotide sequence ID" value="NZ_CP015772.1"/>
</dbReference>
<evidence type="ECO:0000313" key="2">
    <source>
        <dbReference type="Proteomes" id="UP000077667"/>
    </source>
</evidence>
<dbReference type="AlphaFoldDB" id="A0A1A9I024"/>
<dbReference type="Proteomes" id="UP000077667">
    <property type="component" value="Chromosome"/>
</dbReference>
<evidence type="ECO:0000313" key="1">
    <source>
        <dbReference type="EMBL" id="ANH80863.1"/>
    </source>
</evidence>
<organism evidence="1 2">
    <name type="scientific">Niabella ginsenosidivorans</name>
    <dbReference type="NCBI Taxonomy" id="1176587"/>
    <lineage>
        <taxon>Bacteria</taxon>
        <taxon>Pseudomonadati</taxon>
        <taxon>Bacteroidota</taxon>
        <taxon>Chitinophagia</taxon>
        <taxon>Chitinophagales</taxon>
        <taxon>Chitinophagaceae</taxon>
        <taxon>Niabella</taxon>
    </lineage>
</organism>
<dbReference type="EMBL" id="CP015772">
    <property type="protein sequence ID" value="ANH80863.1"/>
    <property type="molecule type" value="Genomic_DNA"/>
</dbReference>
<gene>
    <name evidence="1" type="ORF">A8C56_07615</name>
</gene>
<reference evidence="1 2" key="1">
    <citation type="submission" date="2016-05" db="EMBL/GenBank/DDBJ databases">
        <title>Niabella ginsenosidivorans BS26 whole genome sequencing.</title>
        <authorList>
            <person name="Im W.T."/>
            <person name="Siddiqi M.Z."/>
        </authorList>
    </citation>
    <scope>NUCLEOTIDE SEQUENCE [LARGE SCALE GENOMIC DNA]</scope>
    <source>
        <strain evidence="1 2">BS26</strain>
    </source>
</reference>
<dbReference type="OrthoDB" id="1354837at2"/>
<protein>
    <submittedName>
        <fullName evidence="1">Uncharacterized protein</fullName>
    </submittedName>
</protein>
<keyword evidence="2" id="KW-1185">Reference proteome</keyword>
<name>A0A1A9I024_9BACT</name>
<proteinExistence type="predicted"/>
<sequence length="201" mass="22867">MRAKTHLLAIVLLTIVACNNNHVQHQPVADVPKALEDNNNSYKLISKRSTGDLVENLYSELISKNKNLEQLEAGLDTLSQSRVDSTDPFNQFNQKVLSYYNAADQHINHIADSLLRDKIRNLVESYLAKYVATTAKHNELLKTINAKNVKLSDLHTVLKIVKTLPQIERYQKENLPGTLSLEGYIKKQDEAIKKEDQMMDQ</sequence>